<name>A0A835CJZ8_9FABA</name>
<keyword evidence="1" id="KW-0548">Nucleotidyltransferase</keyword>
<accession>A0A835CJZ8</accession>
<evidence type="ECO:0000313" key="1">
    <source>
        <dbReference type="EMBL" id="KAF7844126.1"/>
    </source>
</evidence>
<proteinExistence type="predicted"/>
<protein>
    <submittedName>
        <fullName evidence="1">Reverse transcriptase</fullName>
    </submittedName>
</protein>
<dbReference type="PANTHER" id="PTHR46890:SF48">
    <property type="entry name" value="RNA-DIRECTED DNA POLYMERASE"/>
    <property type="match status" value="1"/>
</dbReference>
<dbReference type="PANTHER" id="PTHR46890">
    <property type="entry name" value="NON-LTR RETROLELEMENT REVERSE TRANSCRIPTASE-LIKE PROTEIN-RELATED"/>
    <property type="match status" value="1"/>
</dbReference>
<comment type="caution">
    <text evidence="1">The sequence shown here is derived from an EMBL/GenBank/DDBJ whole genome shotgun (WGS) entry which is preliminary data.</text>
</comment>
<dbReference type="Proteomes" id="UP000634136">
    <property type="component" value="Unassembled WGS sequence"/>
</dbReference>
<dbReference type="EMBL" id="JAAIUW010000001">
    <property type="protein sequence ID" value="KAF7844126.1"/>
    <property type="molecule type" value="Genomic_DNA"/>
</dbReference>
<gene>
    <name evidence="1" type="ORF">G2W53_001031</name>
</gene>
<organism evidence="1 2">
    <name type="scientific">Senna tora</name>
    <dbReference type="NCBI Taxonomy" id="362788"/>
    <lineage>
        <taxon>Eukaryota</taxon>
        <taxon>Viridiplantae</taxon>
        <taxon>Streptophyta</taxon>
        <taxon>Embryophyta</taxon>
        <taxon>Tracheophyta</taxon>
        <taxon>Spermatophyta</taxon>
        <taxon>Magnoliopsida</taxon>
        <taxon>eudicotyledons</taxon>
        <taxon>Gunneridae</taxon>
        <taxon>Pentapetalae</taxon>
        <taxon>rosids</taxon>
        <taxon>fabids</taxon>
        <taxon>Fabales</taxon>
        <taxon>Fabaceae</taxon>
        <taxon>Caesalpinioideae</taxon>
        <taxon>Cassia clade</taxon>
        <taxon>Senna</taxon>
    </lineage>
</organism>
<dbReference type="GO" id="GO:0003964">
    <property type="term" value="F:RNA-directed DNA polymerase activity"/>
    <property type="evidence" value="ECO:0007669"/>
    <property type="project" value="UniProtKB-KW"/>
</dbReference>
<dbReference type="OrthoDB" id="1436718at2759"/>
<keyword evidence="2" id="KW-1185">Reference proteome</keyword>
<keyword evidence="1" id="KW-0808">Transferase</keyword>
<reference evidence="1" key="1">
    <citation type="submission" date="2020-09" db="EMBL/GenBank/DDBJ databases">
        <title>Genome-Enabled Discovery of Anthraquinone Biosynthesis in Senna tora.</title>
        <authorList>
            <person name="Kang S.-H."/>
            <person name="Pandey R.P."/>
            <person name="Lee C.-M."/>
            <person name="Sim J.-S."/>
            <person name="Jeong J.-T."/>
            <person name="Choi B.-S."/>
            <person name="Jung M."/>
            <person name="Ginzburg D."/>
            <person name="Zhao K."/>
            <person name="Won S.Y."/>
            <person name="Oh T.-J."/>
            <person name="Yu Y."/>
            <person name="Kim N.-H."/>
            <person name="Lee O.R."/>
            <person name="Lee T.-H."/>
            <person name="Bashyal P."/>
            <person name="Kim T.-S."/>
            <person name="Lee W.-H."/>
            <person name="Kawkins C."/>
            <person name="Kim C.-K."/>
            <person name="Kim J.S."/>
            <person name="Ahn B.O."/>
            <person name="Rhee S.Y."/>
            <person name="Sohng J.K."/>
        </authorList>
    </citation>
    <scope>NUCLEOTIDE SEQUENCE</scope>
    <source>
        <tissue evidence="1">Leaf</tissue>
    </source>
</reference>
<sequence>MINTVNSLGLIDDQTKGNWFTWTNGRHEDELVCERLDKSFANSEWIPKFPDFWVEVLPVISSYHSPLVIHNKKHNHMPNKKLFHYEAMWLQHPQVKEIVRGAWQKSVIGSTASQVRQKIHNACKDLAIWDKNNFGNLGYYIKMTQEQVEKMQTNLLDQNTRQQEFISRKKLDFHMKCEEIKWAQRAKKLWLVKGDINTKYFHSVVNHQRMKFRLKNIKLPNGPDGMTAMFYQHCWEIVQHKVMNMVGFFLSGGHLLRTMNHTHITLIPKVEDPQEFIDYRPISLYNPTYKIISKVLTNRLQGILPDLISPFQNAFVKCRLIQDNILIASEVLHYIWGCKKVKGDGQPLK</sequence>
<evidence type="ECO:0000313" key="2">
    <source>
        <dbReference type="Proteomes" id="UP000634136"/>
    </source>
</evidence>
<dbReference type="AlphaFoldDB" id="A0A835CJZ8"/>
<dbReference type="InterPro" id="IPR052343">
    <property type="entry name" value="Retrotransposon-Effector_Assoc"/>
</dbReference>
<keyword evidence="1" id="KW-0695">RNA-directed DNA polymerase</keyword>